<keyword evidence="2" id="KW-1133">Transmembrane helix</keyword>
<dbReference type="EMBL" id="ML977137">
    <property type="protein sequence ID" value="KAF1992613.1"/>
    <property type="molecule type" value="Genomic_DNA"/>
</dbReference>
<evidence type="ECO:0000313" key="7">
    <source>
        <dbReference type="Proteomes" id="UP000800041"/>
    </source>
</evidence>
<feature type="signal peptide" evidence="3">
    <location>
        <begin position="1"/>
        <end position="20"/>
    </location>
</feature>
<feature type="chain" id="PRO_5026137419" evidence="3">
    <location>
        <begin position="21"/>
        <end position="415"/>
    </location>
</feature>
<organism evidence="6 7">
    <name type="scientific">Aulographum hederae CBS 113979</name>
    <dbReference type="NCBI Taxonomy" id="1176131"/>
    <lineage>
        <taxon>Eukaryota</taxon>
        <taxon>Fungi</taxon>
        <taxon>Dikarya</taxon>
        <taxon>Ascomycota</taxon>
        <taxon>Pezizomycotina</taxon>
        <taxon>Dothideomycetes</taxon>
        <taxon>Pleosporomycetidae</taxon>
        <taxon>Aulographales</taxon>
        <taxon>Aulographaceae</taxon>
    </lineage>
</organism>
<dbReference type="PANTHER" id="PTHR36853:SF1">
    <property type="entry name" value="DUF3844 DOMAIN-CONTAINING PROTEIN"/>
    <property type="match status" value="1"/>
</dbReference>
<evidence type="ECO:0000313" key="6">
    <source>
        <dbReference type="EMBL" id="KAF1992613.1"/>
    </source>
</evidence>
<keyword evidence="3" id="KW-0732">Signal</keyword>
<keyword evidence="2" id="KW-0472">Membrane</keyword>
<feature type="transmembrane region" description="Helical" evidence="2">
    <location>
        <begin position="372"/>
        <end position="394"/>
    </location>
</feature>
<dbReference type="Pfam" id="PF12955">
    <property type="entry name" value="Vps3844_C"/>
    <property type="match status" value="1"/>
</dbReference>
<evidence type="ECO:0000259" key="4">
    <source>
        <dbReference type="Pfam" id="PF12955"/>
    </source>
</evidence>
<feature type="domain" description="Vacuolar sorting protein Vps3844 C-terminal" evidence="4">
    <location>
        <begin position="301"/>
        <end position="407"/>
    </location>
</feature>
<dbReference type="PANTHER" id="PTHR36853">
    <property type="entry name" value="EXPRESSED PROTEIN"/>
    <property type="match status" value="1"/>
</dbReference>
<proteinExistence type="predicted"/>
<dbReference type="PROSITE" id="PS51257">
    <property type="entry name" value="PROKAR_LIPOPROTEIN"/>
    <property type="match status" value="1"/>
</dbReference>
<keyword evidence="7" id="KW-1185">Reference proteome</keyword>
<evidence type="ECO:0000256" key="3">
    <source>
        <dbReference type="SAM" id="SignalP"/>
    </source>
</evidence>
<dbReference type="InterPro" id="IPR024382">
    <property type="entry name" value="Vps3844_C"/>
</dbReference>
<dbReference type="Pfam" id="PF21656">
    <property type="entry name" value="DUF6859"/>
    <property type="match status" value="1"/>
</dbReference>
<sequence>MRPSTNTLLASLALAACAIAADDAARVYLFDPIDLPKQAPSSLDPNTARLIFAHRLGISQFHTLQDVSAEALGHINTFGGHQQRLLGQDAQNNQAHSRPLIVVEGVADPEDIISSAADFQTFNIEHAPCSGSNERLLEDFAAEFEQLHPSLHGEESFIKQVLQPLKATTDASSYGPAYLQIQALQRSAMPGSEAYRVATSSISGELKSLLAEAKEQGFPLTIALMPQGSHQRQKRSANPYGEYEKPNYAQHQRKQKEVPLSESSDSLPTQASSGSGATLQPAQSPNLNAAAKPLRGIIPTCFESMDACNSVTRNCTGHGECILKHKATDDEKKACYSCACTKPEVRKNKDGTKKTTNFGGGACQKKDIVMEFWLIAGFTLFLMSVVAMGVGMLYSMGEEELPSVIGAGVSGPKAR</sequence>
<dbReference type="Proteomes" id="UP000800041">
    <property type="component" value="Unassembled WGS sequence"/>
</dbReference>
<gene>
    <name evidence="6" type="ORF">K402DRAFT_345077</name>
</gene>
<feature type="domain" description="Vacuolar sorting protein Vps3844 N-terminal" evidence="5">
    <location>
        <begin position="42"/>
        <end position="141"/>
    </location>
</feature>
<dbReference type="AlphaFoldDB" id="A0A6G1HHF8"/>
<dbReference type="InterPro" id="IPR053065">
    <property type="entry name" value="Archenteron_Induction-Rel"/>
</dbReference>
<dbReference type="InterPro" id="IPR049205">
    <property type="entry name" value="Vps3844_N"/>
</dbReference>
<feature type="compositionally biased region" description="Polar residues" evidence="1">
    <location>
        <begin position="261"/>
        <end position="285"/>
    </location>
</feature>
<accession>A0A6G1HHF8</accession>
<feature type="region of interest" description="Disordered" evidence="1">
    <location>
        <begin position="225"/>
        <end position="285"/>
    </location>
</feature>
<evidence type="ECO:0000256" key="2">
    <source>
        <dbReference type="SAM" id="Phobius"/>
    </source>
</evidence>
<dbReference type="OrthoDB" id="5583277at2759"/>
<evidence type="ECO:0000256" key="1">
    <source>
        <dbReference type="SAM" id="MobiDB-lite"/>
    </source>
</evidence>
<dbReference type="GO" id="GO:0005783">
    <property type="term" value="C:endoplasmic reticulum"/>
    <property type="evidence" value="ECO:0007669"/>
    <property type="project" value="TreeGrafter"/>
</dbReference>
<keyword evidence="2" id="KW-0812">Transmembrane</keyword>
<reference evidence="6" key="1">
    <citation type="journal article" date="2020" name="Stud. Mycol.">
        <title>101 Dothideomycetes genomes: a test case for predicting lifestyles and emergence of pathogens.</title>
        <authorList>
            <person name="Haridas S."/>
            <person name="Albert R."/>
            <person name="Binder M."/>
            <person name="Bloem J."/>
            <person name="Labutti K."/>
            <person name="Salamov A."/>
            <person name="Andreopoulos B."/>
            <person name="Baker S."/>
            <person name="Barry K."/>
            <person name="Bills G."/>
            <person name="Bluhm B."/>
            <person name="Cannon C."/>
            <person name="Castanera R."/>
            <person name="Culley D."/>
            <person name="Daum C."/>
            <person name="Ezra D."/>
            <person name="Gonzalez J."/>
            <person name="Henrissat B."/>
            <person name="Kuo A."/>
            <person name="Liang C."/>
            <person name="Lipzen A."/>
            <person name="Lutzoni F."/>
            <person name="Magnuson J."/>
            <person name="Mondo S."/>
            <person name="Nolan M."/>
            <person name="Ohm R."/>
            <person name="Pangilinan J."/>
            <person name="Park H.-J."/>
            <person name="Ramirez L."/>
            <person name="Alfaro M."/>
            <person name="Sun H."/>
            <person name="Tritt A."/>
            <person name="Yoshinaga Y."/>
            <person name="Zwiers L.-H."/>
            <person name="Turgeon B."/>
            <person name="Goodwin S."/>
            <person name="Spatafora J."/>
            <person name="Crous P."/>
            <person name="Grigoriev I."/>
        </authorList>
    </citation>
    <scope>NUCLEOTIDE SEQUENCE</scope>
    <source>
        <strain evidence="6">CBS 113979</strain>
    </source>
</reference>
<evidence type="ECO:0000259" key="5">
    <source>
        <dbReference type="Pfam" id="PF21656"/>
    </source>
</evidence>
<name>A0A6G1HHF8_9PEZI</name>
<protein>
    <submittedName>
        <fullName evidence="6">Uncharacterized protein</fullName>
    </submittedName>
</protein>